<comment type="caution">
    <text evidence="11">The sequence shown here is derived from an EMBL/GenBank/DDBJ whole genome shotgun (WGS) entry which is preliminary data.</text>
</comment>
<dbReference type="InterPro" id="IPR022953">
    <property type="entry name" value="ATP_PFK"/>
</dbReference>
<dbReference type="EMBL" id="JACJTQ010000003">
    <property type="protein sequence ID" value="MBD2690966.1"/>
    <property type="molecule type" value="Genomic_DNA"/>
</dbReference>
<dbReference type="InterPro" id="IPR035966">
    <property type="entry name" value="PKF_sf"/>
</dbReference>
<comment type="caution">
    <text evidence="9">Lacks conserved residue(s) required for the propagation of feature annotation.</text>
</comment>
<dbReference type="Gene3D" id="3.40.50.460">
    <property type="entry name" value="Phosphofructokinase domain"/>
    <property type="match status" value="1"/>
</dbReference>
<evidence type="ECO:0000259" key="10">
    <source>
        <dbReference type="Pfam" id="PF00365"/>
    </source>
</evidence>
<evidence type="ECO:0000256" key="5">
    <source>
        <dbReference type="ARBA" id="ARBA00022723"/>
    </source>
</evidence>
<dbReference type="PRINTS" id="PR00476">
    <property type="entry name" value="PHFRCTKINASE"/>
</dbReference>
<sequence>MQKRLGILTSGGDCPGLNAVIRAVVNHATLTYNWQVLGIPYATRGLLERKAIPLSIHGLDLRGIDPLLNMGGTILGSINKGDTLAHVDEIIAGYHALELDALIGIGGDGSLAILNQLQSQGNWQFIAIPKTIDNDVGKTERVVGFDTAVNTIVDALNRLTFTAASHDRVMIVEVMGRKAGHLALHSGIAGGADVILIPEIPYSIKGVCEHLAELRDSFARRRHRWERRFAIIVVAEGAQIAADSSSHPSCEQPSCGIGQYIADEIRRCSNHQIEIRVSVLGHIQRGGIPSALDRLIATAFGKAAVDLLANGQSAQMVAWQNGQVVAVPLETVLACSPCLVDPHNFLVQTARSLSTYIGN</sequence>
<comment type="subunit">
    <text evidence="9">Homodimer or homotetramer.</text>
</comment>
<dbReference type="PIRSF" id="PIRSF000532">
    <property type="entry name" value="ATP_PFK_prok"/>
    <property type="match status" value="1"/>
</dbReference>
<feature type="binding site" description="in other chain" evidence="9">
    <location>
        <position position="236"/>
    </location>
    <ligand>
        <name>substrate</name>
        <note>ligand shared between dimeric partners</note>
    </ligand>
</feature>
<keyword evidence="9" id="KW-0547">Nucleotide-binding</keyword>
<name>A0ABR8IY69_9NOST</name>
<dbReference type="EC" id="2.7.1.11" evidence="9"/>
<keyword evidence="6 9" id="KW-0418">Kinase</keyword>
<keyword evidence="5 9" id="KW-0479">Metal-binding</keyword>
<feature type="binding site" evidence="9">
    <location>
        <begin position="107"/>
        <end position="110"/>
    </location>
    <ligand>
        <name>ATP</name>
        <dbReference type="ChEBI" id="CHEBI:30616"/>
    </ligand>
</feature>
<evidence type="ECO:0000256" key="2">
    <source>
        <dbReference type="ARBA" id="ARBA00004679"/>
    </source>
</evidence>
<comment type="subcellular location">
    <subcellularLocation>
        <location evidence="9">Cytoplasm</location>
    </subcellularLocation>
</comment>
<comment type="catalytic activity">
    <reaction evidence="9">
        <text>beta-D-fructose 6-phosphate + ATP = beta-D-fructose 1,6-bisphosphate + ADP + H(+)</text>
        <dbReference type="Rhea" id="RHEA:16109"/>
        <dbReference type="ChEBI" id="CHEBI:15378"/>
        <dbReference type="ChEBI" id="CHEBI:30616"/>
        <dbReference type="ChEBI" id="CHEBI:32966"/>
        <dbReference type="ChEBI" id="CHEBI:57634"/>
        <dbReference type="ChEBI" id="CHEBI:456216"/>
        <dbReference type="EC" id="2.7.1.11"/>
    </reaction>
</comment>
<feature type="binding site" evidence="9">
    <location>
        <position position="108"/>
    </location>
    <ligand>
        <name>Mg(2+)</name>
        <dbReference type="ChEBI" id="CHEBI:18420"/>
        <note>catalytic</note>
    </ligand>
</feature>
<feature type="binding site" evidence="9">
    <location>
        <begin position="80"/>
        <end position="81"/>
    </location>
    <ligand>
        <name>ATP</name>
        <dbReference type="ChEBI" id="CHEBI:30616"/>
    </ligand>
</feature>
<dbReference type="PROSITE" id="PS00433">
    <property type="entry name" value="PHOSPHOFRUCTOKINASE"/>
    <property type="match status" value="1"/>
</dbReference>
<feature type="binding site" description="in other chain" evidence="9">
    <location>
        <begin position="175"/>
        <end position="177"/>
    </location>
    <ligand>
        <name>substrate</name>
        <note>ligand shared between dimeric partners</note>
    </ligand>
</feature>
<comment type="function">
    <text evidence="9">Catalyzes the phosphorylation of D-fructose 6-phosphate to fructose 1,6-bisphosphate by ATP, the first committing step of glycolysis.</text>
</comment>
<dbReference type="Gene3D" id="3.40.50.450">
    <property type="match status" value="1"/>
</dbReference>
<dbReference type="InterPro" id="IPR012003">
    <property type="entry name" value="ATP_PFK_prok-type"/>
</dbReference>
<feature type="active site" description="Proton acceptor" evidence="9">
    <location>
        <position position="133"/>
    </location>
</feature>
<keyword evidence="3 9" id="KW-0963">Cytoplasm</keyword>
<feature type="binding site" evidence="9">
    <location>
        <position position="168"/>
    </location>
    <ligand>
        <name>substrate</name>
        <note>ligand shared between dimeric partners</note>
    </ligand>
</feature>
<dbReference type="Proteomes" id="UP000660381">
    <property type="component" value="Unassembled WGS sequence"/>
</dbReference>
<keyword evidence="7 9" id="KW-0460">Magnesium</keyword>
<gene>
    <name evidence="9" type="primary">pfkA</name>
    <name evidence="11" type="ORF">H6G68_04190</name>
</gene>
<feature type="binding site" evidence="9">
    <location>
        <position position="12"/>
    </location>
    <ligand>
        <name>ATP</name>
        <dbReference type="ChEBI" id="CHEBI:30616"/>
    </ligand>
</feature>
<dbReference type="Pfam" id="PF00365">
    <property type="entry name" value="PFK"/>
    <property type="match status" value="1"/>
</dbReference>
<feature type="binding site" description="in other chain" evidence="9">
    <location>
        <begin position="282"/>
        <end position="285"/>
    </location>
    <ligand>
        <name>substrate</name>
        <note>ligand shared between dimeric partners</note>
    </ligand>
</feature>
<accession>A0ABR8IY69</accession>
<dbReference type="SUPFAM" id="SSF53784">
    <property type="entry name" value="Phosphofructokinase"/>
    <property type="match status" value="1"/>
</dbReference>
<comment type="pathway">
    <text evidence="2 9">Carbohydrate degradation; glycolysis; D-glyceraldehyde 3-phosphate and glycerone phosphate from D-glucose: step 3/4.</text>
</comment>
<dbReference type="RefSeq" id="WP_190905512.1">
    <property type="nucleotide sequence ID" value="NZ_JACJTQ010000003.1"/>
</dbReference>
<feature type="binding site" description="in other chain" evidence="9">
    <location>
        <begin position="131"/>
        <end position="133"/>
    </location>
    <ligand>
        <name>substrate</name>
        <note>ligand shared between dimeric partners</note>
    </ligand>
</feature>
<feature type="domain" description="Phosphofructokinase" evidence="10">
    <location>
        <begin position="4"/>
        <end position="308"/>
    </location>
</feature>
<evidence type="ECO:0000313" key="11">
    <source>
        <dbReference type="EMBL" id="MBD2690966.1"/>
    </source>
</evidence>
<evidence type="ECO:0000256" key="4">
    <source>
        <dbReference type="ARBA" id="ARBA00022679"/>
    </source>
</evidence>
<feature type="site" description="Important for substrate specificity; cannot use PPi as phosphoryl donor" evidence="9">
    <location>
        <position position="109"/>
    </location>
</feature>
<dbReference type="PANTHER" id="PTHR13697">
    <property type="entry name" value="PHOSPHOFRUCTOKINASE"/>
    <property type="match status" value="1"/>
</dbReference>
<organism evidence="11 12">
    <name type="scientific">Anabaena catenula FACHB-362</name>
    <dbReference type="NCBI Taxonomy" id="2692877"/>
    <lineage>
        <taxon>Bacteria</taxon>
        <taxon>Bacillati</taxon>
        <taxon>Cyanobacteriota</taxon>
        <taxon>Cyanophyceae</taxon>
        <taxon>Nostocales</taxon>
        <taxon>Nostocaceae</taxon>
        <taxon>Anabaena</taxon>
    </lineage>
</organism>
<proteinExistence type="inferred from homology"/>
<evidence type="ECO:0000256" key="3">
    <source>
        <dbReference type="ARBA" id="ARBA00022490"/>
    </source>
</evidence>
<dbReference type="GO" id="GO:0003872">
    <property type="term" value="F:6-phosphofructokinase activity"/>
    <property type="evidence" value="ECO:0007669"/>
    <property type="project" value="UniProtKB-EC"/>
</dbReference>
<evidence type="ECO:0000256" key="9">
    <source>
        <dbReference type="HAMAP-Rule" id="MF_01976"/>
    </source>
</evidence>
<comment type="similarity">
    <text evidence="9">Belongs to the phosphofructokinase type A (PFKA) family. Mixed-substrate PFK group III subfamily.</text>
</comment>
<evidence type="ECO:0000256" key="8">
    <source>
        <dbReference type="ARBA" id="ARBA00023152"/>
    </source>
</evidence>
<keyword evidence="4 9" id="KW-0808">Transferase</keyword>
<dbReference type="InterPro" id="IPR012829">
    <property type="entry name" value="Phosphofructokinase_III"/>
</dbReference>
<dbReference type="InterPro" id="IPR000023">
    <property type="entry name" value="Phosphofructokinase_dom"/>
</dbReference>
<keyword evidence="8 9" id="KW-0324">Glycolysis</keyword>
<dbReference type="PANTHER" id="PTHR13697:SF52">
    <property type="entry name" value="ATP-DEPENDENT 6-PHOSPHOFRUCTOKINASE 3"/>
    <property type="match status" value="1"/>
</dbReference>
<evidence type="ECO:0000256" key="6">
    <source>
        <dbReference type="ARBA" id="ARBA00022777"/>
    </source>
</evidence>
<reference evidence="11 12" key="1">
    <citation type="journal article" date="2020" name="ISME J.">
        <title>Comparative genomics reveals insights into cyanobacterial evolution and habitat adaptation.</title>
        <authorList>
            <person name="Chen M.Y."/>
            <person name="Teng W.K."/>
            <person name="Zhao L."/>
            <person name="Hu C.X."/>
            <person name="Zhou Y.K."/>
            <person name="Han B.P."/>
            <person name="Song L.R."/>
            <person name="Shu W.S."/>
        </authorList>
    </citation>
    <scope>NUCLEOTIDE SEQUENCE [LARGE SCALE GENOMIC DNA]</scope>
    <source>
        <strain evidence="11 12">FACHB-362</strain>
    </source>
</reference>
<evidence type="ECO:0000313" key="12">
    <source>
        <dbReference type="Proteomes" id="UP000660381"/>
    </source>
</evidence>
<feature type="binding site" evidence="9">
    <location>
        <position position="276"/>
    </location>
    <ligand>
        <name>substrate</name>
        <note>ligand shared between dimeric partners</note>
    </ligand>
</feature>
<comment type="cofactor">
    <cofactor evidence="1 9">
        <name>Mg(2+)</name>
        <dbReference type="ChEBI" id="CHEBI:18420"/>
    </cofactor>
</comment>
<keyword evidence="12" id="KW-1185">Reference proteome</keyword>
<dbReference type="HAMAP" id="MF_01976">
    <property type="entry name" value="Phosphofructokinase_III"/>
    <property type="match status" value="1"/>
</dbReference>
<dbReference type="InterPro" id="IPR015912">
    <property type="entry name" value="Phosphofructokinase_CS"/>
</dbReference>
<keyword evidence="9" id="KW-0067">ATP-binding</keyword>
<protein>
    <recommendedName>
        <fullName evidence="9">ATP-dependent 6-phosphofructokinase</fullName>
        <shortName evidence="9">ATP-PFK</shortName>
        <shortName evidence="9">Phosphofructokinase</shortName>
        <ecNumber evidence="9">2.7.1.11</ecNumber>
    </recommendedName>
    <alternativeName>
        <fullName evidence="9">Phosphohexokinase</fullName>
    </alternativeName>
</protein>
<dbReference type="NCBIfam" id="NF002872">
    <property type="entry name" value="PRK03202.1"/>
    <property type="match status" value="1"/>
</dbReference>
<evidence type="ECO:0000256" key="1">
    <source>
        <dbReference type="ARBA" id="ARBA00001946"/>
    </source>
</evidence>
<evidence type="ECO:0000256" key="7">
    <source>
        <dbReference type="ARBA" id="ARBA00022842"/>
    </source>
</evidence>